<dbReference type="FunFam" id="3.40.30.10:FF:000011">
    <property type="entry name" value="Peroxiredoxin PRX1"/>
    <property type="match status" value="1"/>
</dbReference>
<evidence type="ECO:0000256" key="4">
    <source>
        <dbReference type="ARBA" id="ARBA00023284"/>
    </source>
</evidence>
<evidence type="ECO:0000256" key="6">
    <source>
        <dbReference type="ARBA" id="ARBA00026176"/>
    </source>
</evidence>
<dbReference type="GO" id="GO:0045454">
    <property type="term" value="P:cell redox homeostasis"/>
    <property type="evidence" value="ECO:0007669"/>
    <property type="project" value="TreeGrafter"/>
</dbReference>
<keyword evidence="3 9" id="KW-0560">Oxidoreductase</keyword>
<dbReference type="Gene3D" id="3.40.30.10">
    <property type="entry name" value="Glutaredoxin"/>
    <property type="match status" value="1"/>
</dbReference>
<dbReference type="GO" id="GO:0005739">
    <property type="term" value="C:mitochondrion"/>
    <property type="evidence" value="ECO:0007669"/>
    <property type="project" value="TreeGrafter"/>
</dbReference>
<dbReference type="FunFam" id="3.30.1020.10:FF:000001">
    <property type="entry name" value="1-Cys peroxiredoxin"/>
    <property type="match status" value="1"/>
</dbReference>
<dbReference type="InterPro" id="IPR000866">
    <property type="entry name" value="AhpC/TSA"/>
</dbReference>
<dbReference type="CDD" id="cd03016">
    <property type="entry name" value="PRX_1cys"/>
    <property type="match status" value="1"/>
</dbReference>
<evidence type="ECO:0000256" key="9">
    <source>
        <dbReference type="PIRNR" id="PIRNR000239"/>
    </source>
</evidence>
<keyword evidence="2 9" id="KW-0049">Antioxidant</keyword>
<comment type="similarity">
    <text evidence="5">Belongs to the peroxiredoxin family. Prx6 subfamily.</text>
</comment>
<dbReference type="GO" id="GO:0005829">
    <property type="term" value="C:cytosol"/>
    <property type="evidence" value="ECO:0007669"/>
    <property type="project" value="TreeGrafter"/>
</dbReference>
<evidence type="ECO:0000259" key="11">
    <source>
        <dbReference type="PROSITE" id="PS51352"/>
    </source>
</evidence>
<evidence type="ECO:0000313" key="12">
    <source>
        <dbReference type="EMBL" id="JAB57774.1"/>
    </source>
</evidence>
<dbReference type="GO" id="GO:0051920">
    <property type="term" value="F:peroxiredoxin activity"/>
    <property type="evidence" value="ECO:0007669"/>
    <property type="project" value="InterPro"/>
</dbReference>
<dbReference type="PANTHER" id="PTHR43503:SF4">
    <property type="entry name" value="PEROXIREDOXIN-6"/>
    <property type="match status" value="1"/>
</dbReference>
<dbReference type="InterPro" id="IPR013766">
    <property type="entry name" value="Thioredoxin_domain"/>
</dbReference>
<dbReference type="InterPro" id="IPR024706">
    <property type="entry name" value="Peroxiredoxin_AhpC-typ"/>
</dbReference>
<dbReference type="PIRSF" id="PIRSF000239">
    <property type="entry name" value="AHPC"/>
    <property type="match status" value="1"/>
</dbReference>
<evidence type="ECO:0000256" key="8">
    <source>
        <dbReference type="ARBA" id="ARBA00051132"/>
    </source>
</evidence>
<comment type="function">
    <text evidence="7">Thiol-specific peroxidase that catalyzes the reduction of hydrogen peroxide and organic hydroperoxides to water and alcohols, respectively. Plays a role in cell protection against oxidative stress by detoxifying peroxides.</text>
</comment>
<name>U5ET43_9DIPT</name>
<dbReference type="PANTHER" id="PTHR43503">
    <property type="entry name" value="MCG48959-RELATED"/>
    <property type="match status" value="1"/>
</dbReference>
<evidence type="ECO:0000256" key="3">
    <source>
        <dbReference type="ARBA" id="ARBA00023002"/>
    </source>
</evidence>
<protein>
    <recommendedName>
        <fullName evidence="6">1-Cys peroxiredoxin</fullName>
    </recommendedName>
</protein>
<evidence type="ECO:0000256" key="7">
    <source>
        <dbReference type="ARBA" id="ARBA00037420"/>
    </source>
</evidence>
<dbReference type="AlphaFoldDB" id="U5ET43"/>
<dbReference type="Pfam" id="PF00578">
    <property type="entry name" value="AhpC-TSA"/>
    <property type="match status" value="1"/>
</dbReference>
<feature type="domain" description="Thioredoxin" evidence="11">
    <location>
        <begin position="3"/>
        <end position="167"/>
    </location>
</feature>
<dbReference type="PROSITE" id="PS51352">
    <property type="entry name" value="THIOREDOXIN_2"/>
    <property type="match status" value="1"/>
</dbReference>
<dbReference type="Pfam" id="PF10417">
    <property type="entry name" value="1-cysPrx_C"/>
    <property type="match status" value="1"/>
</dbReference>
<comment type="catalytic activity">
    <reaction evidence="8">
        <text>a hydroperoxide + [protein]-dithiol = [protein]-disulfide + an alcohol + H2O</text>
        <dbReference type="Rhea" id="RHEA:10008"/>
        <dbReference type="Rhea" id="RHEA-COMP:10593"/>
        <dbReference type="Rhea" id="RHEA-COMP:10594"/>
        <dbReference type="ChEBI" id="CHEBI:15377"/>
        <dbReference type="ChEBI" id="CHEBI:29950"/>
        <dbReference type="ChEBI" id="CHEBI:30879"/>
        <dbReference type="ChEBI" id="CHEBI:35924"/>
        <dbReference type="ChEBI" id="CHEBI:50058"/>
    </reaction>
</comment>
<keyword evidence="4 9" id="KW-0676">Redox-active center</keyword>
<dbReference type="InterPro" id="IPR019479">
    <property type="entry name" value="Peroxiredoxin_C"/>
</dbReference>
<evidence type="ECO:0000256" key="1">
    <source>
        <dbReference type="ARBA" id="ARBA00022559"/>
    </source>
</evidence>
<organism evidence="12">
    <name type="scientific">Corethrella appendiculata</name>
    <dbReference type="NCBI Taxonomy" id="1370023"/>
    <lineage>
        <taxon>Eukaryota</taxon>
        <taxon>Metazoa</taxon>
        <taxon>Ecdysozoa</taxon>
        <taxon>Arthropoda</taxon>
        <taxon>Hexapoda</taxon>
        <taxon>Insecta</taxon>
        <taxon>Pterygota</taxon>
        <taxon>Neoptera</taxon>
        <taxon>Endopterygota</taxon>
        <taxon>Diptera</taxon>
        <taxon>Nematocera</taxon>
        <taxon>Culicoidea</taxon>
        <taxon>Chaoboridae</taxon>
        <taxon>Corethrella</taxon>
    </lineage>
</organism>
<dbReference type="SUPFAM" id="SSF52833">
    <property type="entry name" value="Thioredoxin-like"/>
    <property type="match status" value="1"/>
</dbReference>
<reference evidence="12" key="1">
    <citation type="journal article" date="2014" name="Insect Biochem. Mol. Biol.">
        <title>An insight into the sialome of the frog biting fly, Corethrella appendiculata.</title>
        <authorList>
            <person name="Ribeiro J.M.C."/>
            <person name="Chagas A.C."/>
            <person name="Pham V.M."/>
            <person name="Lounibos L.P."/>
            <person name="Calvo E."/>
        </authorList>
    </citation>
    <scope>NUCLEOTIDE SEQUENCE</scope>
    <source>
        <tissue evidence="12">Salivary glands</tissue>
    </source>
</reference>
<sequence length="224" mass="25257">MAIQLGDNFPNFKANTTIGEIDFHTWLGESWGVLFSHPADYTPVCTTELSRVAQLTPEFAKRNCKTIALSCDSVESHKGWIKDIQSFGNLQSDMEFPYPIIDDEKRELAVKLNMLDQNEIGAHGLPLTCRAVFLIDPNKKLRLSLLYPATTGRNFDEILRTIDSIQLTDKNKVATPADWKHGSYCMVLPTIKDEDIPKLFPDGIEIVNVPSGKKYIRKTDCPKN</sequence>
<accession>U5ET43</accession>
<proteinExistence type="evidence at transcript level"/>
<keyword evidence="1 9" id="KW-0575">Peroxidase</keyword>
<evidence type="ECO:0000256" key="2">
    <source>
        <dbReference type="ARBA" id="ARBA00022862"/>
    </source>
</evidence>
<dbReference type="InterPro" id="IPR045020">
    <property type="entry name" value="PRX_1cys"/>
</dbReference>
<dbReference type="InterPro" id="IPR036249">
    <property type="entry name" value="Thioredoxin-like_sf"/>
</dbReference>
<feature type="active site" description="Cysteine sulfenic acid (-SOH) intermediate; for peroxidase activity" evidence="10">
    <location>
        <position position="45"/>
    </location>
</feature>
<evidence type="ECO:0000256" key="10">
    <source>
        <dbReference type="PIRSR" id="PIRSR000239-1"/>
    </source>
</evidence>
<dbReference type="Gene3D" id="3.30.1020.10">
    <property type="entry name" value="Antioxidant, Horf6, Chain A, domain2"/>
    <property type="match status" value="1"/>
</dbReference>
<evidence type="ECO:0000256" key="5">
    <source>
        <dbReference type="ARBA" id="ARBA00025719"/>
    </source>
</evidence>
<dbReference type="EMBL" id="GANO01002097">
    <property type="protein sequence ID" value="JAB57774.1"/>
    <property type="molecule type" value="mRNA"/>
</dbReference>